<dbReference type="PROSITE" id="PS01229">
    <property type="entry name" value="COF_2"/>
    <property type="match status" value="1"/>
</dbReference>
<dbReference type="InterPro" id="IPR000150">
    <property type="entry name" value="Cof"/>
</dbReference>
<dbReference type="Pfam" id="PF08282">
    <property type="entry name" value="Hydrolase_3"/>
    <property type="match status" value="1"/>
</dbReference>
<dbReference type="RefSeq" id="WP_370595691.1">
    <property type="nucleotide sequence ID" value="NZ_JALBUR010000006.1"/>
</dbReference>
<name>A0AB35U0R1_9FIRM</name>
<dbReference type="InterPro" id="IPR036412">
    <property type="entry name" value="HAD-like_sf"/>
</dbReference>
<sequence length="265" mass="29868">MIKAVFLDIDGTLIRFDTHEIPDSALKVLHQAKEKGIRLFIASGRPPIQMSLLCESFRTFPWDGKVLLNGQYCLDEKGQVMHQEPLPMSAMEKLVPWLMDKQFNCAFYELDYAYDIHFNQDYYNYLKEIGHTERMLPVEDVHRALSHETYQICPYIPAEEDPEFISHAPGCKSARWTPAFADIIPEDGGKPEGVKRMLAKYGIAREECMAFGDGANDITMLQYAGIGVAMGNANDNVKAAADYVTAPIDQDGLAKAFVHFHLATE</sequence>
<reference evidence="1 2" key="1">
    <citation type="submission" date="2022-03" db="EMBL/GenBank/DDBJ databases">
        <title>Novel taxa within the pig intestine.</title>
        <authorList>
            <person name="Wylensek D."/>
            <person name="Bishof K."/>
            <person name="Afrizal A."/>
            <person name="Clavel T."/>
        </authorList>
    </citation>
    <scope>NUCLEOTIDE SEQUENCE [LARGE SCALE GENOMIC DNA]</scope>
    <source>
        <strain evidence="1 2">CLA-KB-P133</strain>
    </source>
</reference>
<organism evidence="1 2">
    <name type="scientific">Grylomicrobium aquisgranensis</name>
    <dbReference type="NCBI Taxonomy" id="2926318"/>
    <lineage>
        <taxon>Bacteria</taxon>
        <taxon>Bacillati</taxon>
        <taxon>Bacillota</taxon>
        <taxon>Erysipelotrichia</taxon>
        <taxon>Erysipelotrichales</taxon>
        <taxon>Erysipelotrichaceae</taxon>
        <taxon>Grylomicrobium</taxon>
    </lineage>
</organism>
<evidence type="ECO:0000313" key="1">
    <source>
        <dbReference type="EMBL" id="MDX8419202.1"/>
    </source>
</evidence>
<dbReference type="GO" id="GO:0016791">
    <property type="term" value="F:phosphatase activity"/>
    <property type="evidence" value="ECO:0007669"/>
    <property type="project" value="TreeGrafter"/>
</dbReference>
<dbReference type="SFLD" id="SFLDS00003">
    <property type="entry name" value="Haloacid_Dehalogenase"/>
    <property type="match status" value="1"/>
</dbReference>
<dbReference type="SFLD" id="SFLDG01144">
    <property type="entry name" value="C2.B.4:_PGP_Like"/>
    <property type="match status" value="1"/>
</dbReference>
<dbReference type="AlphaFoldDB" id="A0AB35U0R1"/>
<gene>
    <name evidence="1" type="ORF">MOZ60_03735</name>
</gene>
<dbReference type="PANTHER" id="PTHR10000">
    <property type="entry name" value="PHOSPHOSERINE PHOSPHATASE"/>
    <property type="match status" value="1"/>
</dbReference>
<dbReference type="Gene3D" id="3.30.1240.10">
    <property type="match status" value="1"/>
</dbReference>
<dbReference type="EMBL" id="JALBUR010000006">
    <property type="protein sequence ID" value="MDX8419202.1"/>
    <property type="molecule type" value="Genomic_DNA"/>
</dbReference>
<dbReference type="InterPro" id="IPR006379">
    <property type="entry name" value="HAD-SF_hydro_IIB"/>
</dbReference>
<dbReference type="InterPro" id="IPR023214">
    <property type="entry name" value="HAD_sf"/>
</dbReference>
<dbReference type="Proteomes" id="UP001286174">
    <property type="component" value="Unassembled WGS sequence"/>
</dbReference>
<evidence type="ECO:0000313" key="2">
    <source>
        <dbReference type="Proteomes" id="UP001286174"/>
    </source>
</evidence>
<proteinExistence type="predicted"/>
<keyword evidence="1" id="KW-0378">Hydrolase</keyword>
<protein>
    <submittedName>
        <fullName evidence="1">Cof-type HAD-IIB family hydrolase</fullName>
    </submittedName>
</protein>
<dbReference type="SUPFAM" id="SSF56784">
    <property type="entry name" value="HAD-like"/>
    <property type="match status" value="1"/>
</dbReference>
<dbReference type="PANTHER" id="PTHR10000:SF25">
    <property type="entry name" value="PHOSPHATASE YKRA-RELATED"/>
    <property type="match status" value="1"/>
</dbReference>
<comment type="caution">
    <text evidence="1">The sequence shown here is derived from an EMBL/GenBank/DDBJ whole genome shotgun (WGS) entry which is preliminary data.</text>
</comment>
<dbReference type="NCBIfam" id="TIGR00099">
    <property type="entry name" value="Cof-subfamily"/>
    <property type="match status" value="1"/>
</dbReference>
<dbReference type="GO" id="GO:0000287">
    <property type="term" value="F:magnesium ion binding"/>
    <property type="evidence" value="ECO:0007669"/>
    <property type="project" value="TreeGrafter"/>
</dbReference>
<keyword evidence="2" id="KW-1185">Reference proteome</keyword>
<dbReference type="GO" id="GO:0005829">
    <property type="term" value="C:cytosol"/>
    <property type="evidence" value="ECO:0007669"/>
    <property type="project" value="TreeGrafter"/>
</dbReference>
<dbReference type="Gene3D" id="3.40.50.1000">
    <property type="entry name" value="HAD superfamily/HAD-like"/>
    <property type="match status" value="1"/>
</dbReference>
<dbReference type="SFLD" id="SFLDG01140">
    <property type="entry name" value="C2.B:_Phosphomannomutase_and_P"/>
    <property type="match status" value="1"/>
</dbReference>
<accession>A0AB35U0R1</accession>
<dbReference type="NCBIfam" id="TIGR01484">
    <property type="entry name" value="HAD-SF-IIB"/>
    <property type="match status" value="1"/>
</dbReference>